<evidence type="ECO:0000256" key="2">
    <source>
        <dbReference type="ARBA" id="ARBA00022837"/>
    </source>
</evidence>
<dbReference type="InterPro" id="IPR002048">
    <property type="entry name" value="EF_hand_dom"/>
</dbReference>
<dbReference type="FunFam" id="1.10.238.10:FF:000527">
    <property type="entry name" value="Calmodulin-3"/>
    <property type="match status" value="1"/>
</dbReference>
<evidence type="ECO:0000313" key="4">
    <source>
        <dbReference type="EMBL" id="KAL1520380.1"/>
    </source>
</evidence>
<dbReference type="Pfam" id="PF13499">
    <property type="entry name" value="EF-hand_7"/>
    <property type="match status" value="1"/>
</dbReference>
<dbReference type="Proteomes" id="UP001515480">
    <property type="component" value="Unassembled WGS sequence"/>
</dbReference>
<proteinExistence type="predicted"/>
<dbReference type="Gene3D" id="1.10.238.10">
    <property type="entry name" value="EF-hand"/>
    <property type="match status" value="2"/>
</dbReference>
<keyword evidence="1" id="KW-0677">Repeat</keyword>
<sequence length="184" mass="20841">MCRTHKGKKEAAQAKDFKQGKFYRRKKELSDDQLNEIEDSFELFNKDEKDGARTIEAEDLLVVMRALGHEPSQADLKKQVAEVDKDNTGQLDFDGYLNIILNKMAERPSNDDLHKAFRLFDQGGKKKIDFNDLKRIAGQIGEPIDDGELHEMISEADHSGSGAVGLDDFIKIVTSYAHHYDGEK</sequence>
<feature type="domain" description="EF-hand" evidence="3">
    <location>
        <begin position="144"/>
        <end position="179"/>
    </location>
</feature>
<accession>A0AB34JEK1</accession>
<feature type="domain" description="EF-hand" evidence="3">
    <location>
        <begin position="35"/>
        <end position="70"/>
    </location>
</feature>
<dbReference type="CDD" id="cd00051">
    <property type="entry name" value="EFh"/>
    <property type="match status" value="1"/>
</dbReference>
<dbReference type="InterPro" id="IPR011992">
    <property type="entry name" value="EF-hand-dom_pair"/>
</dbReference>
<dbReference type="PANTHER" id="PTHR23048">
    <property type="entry name" value="MYOSIN LIGHT CHAIN 1, 3"/>
    <property type="match status" value="1"/>
</dbReference>
<protein>
    <recommendedName>
        <fullName evidence="3">EF-hand domain-containing protein</fullName>
    </recommendedName>
</protein>
<keyword evidence="2" id="KW-0106">Calcium</keyword>
<dbReference type="PROSITE" id="PS00018">
    <property type="entry name" value="EF_HAND_1"/>
    <property type="match status" value="1"/>
</dbReference>
<dbReference type="AlphaFoldDB" id="A0AB34JEK1"/>
<evidence type="ECO:0000313" key="5">
    <source>
        <dbReference type="Proteomes" id="UP001515480"/>
    </source>
</evidence>
<dbReference type="InterPro" id="IPR018247">
    <property type="entry name" value="EF_Hand_1_Ca_BS"/>
</dbReference>
<keyword evidence="5" id="KW-1185">Reference proteome</keyword>
<dbReference type="PROSITE" id="PS50222">
    <property type="entry name" value="EF_HAND_2"/>
    <property type="match status" value="4"/>
</dbReference>
<gene>
    <name evidence="4" type="ORF">AB1Y20_021967</name>
</gene>
<name>A0AB34JEK1_PRYPA</name>
<comment type="caution">
    <text evidence="4">The sequence shown here is derived from an EMBL/GenBank/DDBJ whole genome shotgun (WGS) entry which is preliminary data.</text>
</comment>
<feature type="domain" description="EF-hand" evidence="3">
    <location>
        <begin position="71"/>
        <end position="106"/>
    </location>
</feature>
<dbReference type="GO" id="GO:0005509">
    <property type="term" value="F:calcium ion binding"/>
    <property type="evidence" value="ECO:0007669"/>
    <property type="project" value="InterPro"/>
</dbReference>
<dbReference type="EMBL" id="JBGBPQ010000008">
    <property type="protein sequence ID" value="KAL1520380.1"/>
    <property type="molecule type" value="Genomic_DNA"/>
</dbReference>
<evidence type="ECO:0000256" key="1">
    <source>
        <dbReference type="ARBA" id="ARBA00022737"/>
    </source>
</evidence>
<dbReference type="PANTHER" id="PTHR23048:SF59">
    <property type="entry name" value="EF-HAND SUPERFAMILY PROTEIN"/>
    <property type="match status" value="1"/>
</dbReference>
<dbReference type="GO" id="GO:0016460">
    <property type="term" value="C:myosin II complex"/>
    <property type="evidence" value="ECO:0007669"/>
    <property type="project" value="TreeGrafter"/>
</dbReference>
<dbReference type="SUPFAM" id="SSF47473">
    <property type="entry name" value="EF-hand"/>
    <property type="match status" value="1"/>
</dbReference>
<organism evidence="4 5">
    <name type="scientific">Prymnesium parvum</name>
    <name type="common">Toxic golden alga</name>
    <dbReference type="NCBI Taxonomy" id="97485"/>
    <lineage>
        <taxon>Eukaryota</taxon>
        <taxon>Haptista</taxon>
        <taxon>Haptophyta</taxon>
        <taxon>Prymnesiophyceae</taxon>
        <taxon>Prymnesiales</taxon>
        <taxon>Prymnesiaceae</taxon>
        <taxon>Prymnesium</taxon>
    </lineage>
</organism>
<dbReference type="InterPro" id="IPR050230">
    <property type="entry name" value="CALM/Myosin/TropC-like"/>
</dbReference>
<dbReference type="SMART" id="SM00054">
    <property type="entry name" value="EFh"/>
    <property type="match status" value="4"/>
</dbReference>
<evidence type="ECO:0000259" key="3">
    <source>
        <dbReference type="PROSITE" id="PS50222"/>
    </source>
</evidence>
<reference evidence="4 5" key="1">
    <citation type="journal article" date="2024" name="Science">
        <title>Giant polyketide synthase enzymes in the biosynthesis of giant marine polyether toxins.</title>
        <authorList>
            <person name="Fallon T.R."/>
            <person name="Shende V.V."/>
            <person name="Wierzbicki I.H."/>
            <person name="Pendleton A.L."/>
            <person name="Watervoot N.F."/>
            <person name="Auber R.P."/>
            <person name="Gonzalez D.J."/>
            <person name="Wisecaver J.H."/>
            <person name="Moore B.S."/>
        </authorList>
    </citation>
    <scope>NUCLEOTIDE SEQUENCE [LARGE SCALE GENOMIC DNA]</scope>
    <source>
        <strain evidence="4 5">12B1</strain>
    </source>
</reference>
<feature type="domain" description="EF-hand" evidence="3">
    <location>
        <begin position="108"/>
        <end position="143"/>
    </location>
</feature>